<name>A0A2U8PNQ9_9BRAD</name>
<organism evidence="2 3">
    <name type="scientific">Bradyrhizobium amphicarpaeae</name>
    <dbReference type="NCBI Taxonomy" id="1404768"/>
    <lineage>
        <taxon>Bacteria</taxon>
        <taxon>Pseudomonadati</taxon>
        <taxon>Pseudomonadota</taxon>
        <taxon>Alphaproteobacteria</taxon>
        <taxon>Hyphomicrobiales</taxon>
        <taxon>Nitrobacteraceae</taxon>
        <taxon>Bradyrhizobium</taxon>
    </lineage>
</organism>
<evidence type="ECO:0000313" key="3">
    <source>
        <dbReference type="Proteomes" id="UP000215884"/>
    </source>
</evidence>
<accession>A0A2U8PNQ9</accession>
<proteinExistence type="predicted"/>
<dbReference type="EMBL" id="CP029426">
    <property type="protein sequence ID" value="AWL99240.1"/>
    <property type="molecule type" value="Genomic_DNA"/>
</dbReference>
<gene>
    <name evidence="2" type="ORF">CIT40_03885</name>
</gene>
<feature type="region of interest" description="Disordered" evidence="1">
    <location>
        <begin position="46"/>
        <end position="75"/>
    </location>
</feature>
<evidence type="ECO:0000313" key="2">
    <source>
        <dbReference type="EMBL" id="AWL99240.1"/>
    </source>
</evidence>
<evidence type="ECO:0000256" key="1">
    <source>
        <dbReference type="SAM" id="MobiDB-lite"/>
    </source>
</evidence>
<protein>
    <submittedName>
        <fullName evidence="2">Uncharacterized protein</fullName>
    </submittedName>
</protein>
<dbReference type="AlphaFoldDB" id="A0A2U8PNQ9"/>
<keyword evidence="3" id="KW-1185">Reference proteome</keyword>
<feature type="compositionally biased region" description="Polar residues" evidence="1">
    <location>
        <begin position="66"/>
        <end position="75"/>
    </location>
</feature>
<reference evidence="2 3" key="2">
    <citation type="journal article" date="2019" name="Int. J. Syst. Evol. Microbiol.">
        <title>Description and complete genome sequence of Bradyrhizobium amphicarpaeae sp. nov., harbouring photosystem and nitrogen-fixation genes.</title>
        <authorList>
            <person name="Bromfield E.S.P."/>
            <person name="Cloutier S."/>
            <person name="Nguyen H.D.T."/>
        </authorList>
    </citation>
    <scope>NUCLEOTIDE SEQUENCE [LARGE SCALE GENOMIC DNA]</scope>
    <source>
        <strain evidence="2 3">39S1MB</strain>
    </source>
</reference>
<dbReference type="Proteomes" id="UP000215884">
    <property type="component" value="Chromosome"/>
</dbReference>
<reference evidence="2 3" key="1">
    <citation type="journal article" date="2017" name="Syst. Appl. Microbiol.">
        <title>Soybeans inoculated with root zone soils of Canadian native legumes harbour diverse and novel Bradyrhizobium spp. that possess agricultural potential.</title>
        <authorList>
            <person name="Bromfield E.S.P."/>
            <person name="Cloutier S."/>
            <person name="Tambong J.T."/>
            <person name="Tran Thi T.V."/>
        </authorList>
    </citation>
    <scope>NUCLEOTIDE SEQUENCE [LARGE SCALE GENOMIC DNA]</scope>
    <source>
        <strain evidence="2 3">39S1MB</strain>
    </source>
</reference>
<sequence length="75" mass="8192">MEGVTMNDDVVRDARGCEELRLIRAFLRLRDPGRRQRVLELAEQLAEEAGSAATGPAVPAHHPSSRLETSPGQAE</sequence>